<evidence type="ECO:0000313" key="13">
    <source>
        <dbReference type="EMBL" id="TRY57035.1"/>
    </source>
</evidence>
<gene>
    <name evidence="13" type="ORF">DNTS_023940</name>
</gene>
<dbReference type="InterPro" id="IPR000315">
    <property type="entry name" value="Znf_B-box"/>
</dbReference>
<feature type="domain" description="RING-type" evidence="11">
    <location>
        <begin position="14"/>
        <end position="56"/>
    </location>
</feature>
<dbReference type="InterPro" id="IPR013083">
    <property type="entry name" value="Znf_RING/FYVE/PHD"/>
</dbReference>
<keyword evidence="14" id="KW-1185">Reference proteome</keyword>
<keyword evidence="4" id="KW-0677">Repeat</keyword>
<dbReference type="UniPathway" id="UPA00143"/>
<evidence type="ECO:0000256" key="3">
    <source>
        <dbReference type="ARBA" id="ARBA00022723"/>
    </source>
</evidence>
<dbReference type="PROSITE" id="PS50089">
    <property type="entry name" value="ZF_RING_2"/>
    <property type="match status" value="1"/>
</dbReference>
<protein>
    <recommendedName>
        <fullName evidence="15">RING-type domain-containing protein</fullName>
    </recommendedName>
</protein>
<dbReference type="Pfam" id="PF18346">
    <property type="entry name" value="SH3_15"/>
    <property type="match status" value="1"/>
</dbReference>
<dbReference type="SMART" id="SM00336">
    <property type="entry name" value="BBOX"/>
    <property type="match status" value="1"/>
</dbReference>
<dbReference type="Proteomes" id="UP000316079">
    <property type="component" value="Unassembled WGS sequence"/>
</dbReference>
<dbReference type="CDD" id="cd19769">
    <property type="entry name" value="Bbox2_TRIM16-like"/>
    <property type="match status" value="1"/>
</dbReference>
<evidence type="ECO:0000256" key="10">
    <source>
        <dbReference type="SAM" id="Coils"/>
    </source>
</evidence>
<dbReference type="SMART" id="SM00184">
    <property type="entry name" value="RING"/>
    <property type="match status" value="1"/>
</dbReference>
<dbReference type="Pfam" id="PF25600">
    <property type="entry name" value="TRIM_CC"/>
    <property type="match status" value="1"/>
</dbReference>
<evidence type="ECO:0000256" key="1">
    <source>
        <dbReference type="ARBA" id="ARBA00004906"/>
    </source>
</evidence>
<dbReference type="AlphaFoldDB" id="A0A553MV38"/>
<dbReference type="OrthoDB" id="264520at2759"/>
<evidence type="ECO:0000259" key="11">
    <source>
        <dbReference type="PROSITE" id="PS50089"/>
    </source>
</evidence>
<dbReference type="GO" id="GO:0016740">
    <property type="term" value="F:transferase activity"/>
    <property type="evidence" value="ECO:0007669"/>
    <property type="project" value="UniProtKB-KW"/>
</dbReference>
<evidence type="ECO:0000256" key="9">
    <source>
        <dbReference type="PROSITE-ProRule" id="PRU00024"/>
    </source>
</evidence>
<evidence type="ECO:0000259" key="12">
    <source>
        <dbReference type="PROSITE" id="PS50119"/>
    </source>
</evidence>
<dbReference type="PANTHER" id="PTHR25465">
    <property type="entry name" value="B-BOX DOMAIN CONTAINING"/>
    <property type="match status" value="1"/>
</dbReference>
<evidence type="ECO:0000256" key="7">
    <source>
        <dbReference type="ARBA" id="ARBA00022833"/>
    </source>
</evidence>
<dbReference type="InterPro" id="IPR058030">
    <property type="entry name" value="TRIM8/14/16/25/29/45/65_CC"/>
</dbReference>
<keyword evidence="5 9" id="KW-0863">Zinc-finger</keyword>
<dbReference type="STRING" id="623744.A0A553MV38"/>
<reference evidence="13 14" key="1">
    <citation type="journal article" date="2019" name="Sci. Data">
        <title>Hybrid genome assembly and annotation of Danionella translucida.</title>
        <authorList>
            <person name="Kadobianskyi M."/>
            <person name="Schulze L."/>
            <person name="Schuelke M."/>
            <person name="Judkewitz B."/>
        </authorList>
    </citation>
    <scope>NUCLEOTIDE SEQUENCE [LARGE SCALE GENOMIC DNA]</scope>
    <source>
        <strain evidence="13 14">Bolton</strain>
    </source>
</reference>
<dbReference type="EMBL" id="SRMA01027249">
    <property type="protein sequence ID" value="TRY57035.1"/>
    <property type="molecule type" value="Genomic_DNA"/>
</dbReference>
<keyword evidence="7" id="KW-0862">Zinc</keyword>
<comment type="caution">
    <text evidence="13">The sequence shown here is derived from an EMBL/GenBank/DDBJ whole genome shotgun (WGS) entry which is preliminary data.</text>
</comment>
<dbReference type="SUPFAM" id="SSF57845">
    <property type="entry name" value="B-box zinc-binding domain"/>
    <property type="match status" value="1"/>
</dbReference>
<dbReference type="Gene3D" id="4.10.830.40">
    <property type="match status" value="1"/>
</dbReference>
<dbReference type="Gene3D" id="3.30.160.60">
    <property type="entry name" value="Classic Zinc Finger"/>
    <property type="match status" value="1"/>
</dbReference>
<dbReference type="Gene3D" id="3.30.40.10">
    <property type="entry name" value="Zinc/RING finger domain, C3HC4 (zinc finger)"/>
    <property type="match status" value="1"/>
</dbReference>
<sequence>MAEAGIVDQDQYSCSVCLDLLKDPVTIPCGHSYCLSCIEECWNEEQGKDYKCPQCRQTFISRPQLNRNIVLSEIMENMKSINSSHVVLAEPGDIACDFCAVEIIKAVKSCLECRASYCEVHVQPHYNVPALRKHSLVKASKIPTCSKHDKLLEVYCRTDQTCVCMHCLMDDHKGHDTIKVTDTQTKVKKTIQAKEKELQIVTTDITCHSESAVEAIKSSKKAFAELVKLIEKKSIKMIELLKAQEKADLDEGEKIQDKLKEDISELKKRDDALENLLQTDDNVQFLQKYESVSCSSGLEDFPRLSFQPRCSFEDVNKLICELTKSLENACLQEIDKTLNKVSDLPTKTPKFGIKVGDNVRVKPSVDTPTHKWGSVTHQSIGVVKKILDELMTVDFPEQKNWTGLVSEMESVVDVSSGSSSQDPEIKVGDKVRVKPTVVIPTHKWGAVSHKSIGVVQKIKPDESLIVDFPEHTNWKGILSEMESVTNGKETEISILDSTFKVGDKVRVKLSVDTPKHKWGAVSHKSIGVVQNLSSRKIPVNIKVGDKVRVKDSVITPKFTWGGYVSHTSVGVVKGKIWVLSYDKYIKSENVMVDFPKHKGWKGILSEMEVIID</sequence>
<dbReference type="InterPro" id="IPR040847">
    <property type="entry name" value="SH3_15"/>
</dbReference>
<dbReference type="SUPFAM" id="SSF57850">
    <property type="entry name" value="RING/U-box"/>
    <property type="match status" value="1"/>
</dbReference>
<dbReference type="InterPro" id="IPR001841">
    <property type="entry name" value="Znf_RING"/>
</dbReference>
<evidence type="ECO:0000256" key="6">
    <source>
        <dbReference type="ARBA" id="ARBA00022786"/>
    </source>
</evidence>
<evidence type="ECO:0000256" key="2">
    <source>
        <dbReference type="ARBA" id="ARBA00022679"/>
    </source>
</evidence>
<dbReference type="InterPro" id="IPR017907">
    <property type="entry name" value="Znf_RING_CS"/>
</dbReference>
<evidence type="ECO:0000256" key="5">
    <source>
        <dbReference type="ARBA" id="ARBA00022771"/>
    </source>
</evidence>
<keyword evidence="10" id="KW-0175">Coiled coil</keyword>
<dbReference type="PROSITE" id="PS50119">
    <property type="entry name" value="ZF_BBOX"/>
    <property type="match status" value="1"/>
</dbReference>
<feature type="coiled-coil region" evidence="10">
    <location>
        <begin position="249"/>
        <end position="276"/>
    </location>
</feature>
<evidence type="ECO:0000313" key="14">
    <source>
        <dbReference type="Proteomes" id="UP000316079"/>
    </source>
</evidence>
<comment type="pathway">
    <text evidence="1">Protein modification; protein ubiquitination.</text>
</comment>
<evidence type="ECO:0000256" key="8">
    <source>
        <dbReference type="ARBA" id="ARBA00023043"/>
    </source>
</evidence>
<name>A0A553MV38_9TELE</name>
<evidence type="ECO:0008006" key="15">
    <source>
        <dbReference type="Google" id="ProtNLM"/>
    </source>
</evidence>
<proteinExistence type="predicted"/>
<dbReference type="Pfam" id="PF15227">
    <property type="entry name" value="zf-C3HC4_4"/>
    <property type="match status" value="1"/>
</dbReference>
<dbReference type="PROSITE" id="PS00518">
    <property type="entry name" value="ZF_RING_1"/>
    <property type="match status" value="1"/>
</dbReference>
<keyword evidence="8" id="KW-0040">ANK repeat</keyword>
<feature type="domain" description="B box-type" evidence="12">
    <location>
        <begin position="140"/>
        <end position="180"/>
    </location>
</feature>
<dbReference type="Pfam" id="PF00643">
    <property type="entry name" value="zf-B_box"/>
    <property type="match status" value="1"/>
</dbReference>
<evidence type="ECO:0000256" key="4">
    <source>
        <dbReference type="ARBA" id="ARBA00022737"/>
    </source>
</evidence>
<dbReference type="InterPro" id="IPR051051">
    <property type="entry name" value="E3_ubiq-ligase_TRIM/RNF"/>
</dbReference>
<organism evidence="13 14">
    <name type="scientific">Danionella cerebrum</name>
    <dbReference type="NCBI Taxonomy" id="2873325"/>
    <lineage>
        <taxon>Eukaryota</taxon>
        <taxon>Metazoa</taxon>
        <taxon>Chordata</taxon>
        <taxon>Craniata</taxon>
        <taxon>Vertebrata</taxon>
        <taxon>Euteleostomi</taxon>
        <taxon>Actinopterygii</taxon>
        <taxon>Neopterygii</taxon>
        <taxon>Teleostei</taxon>
        <taxon>Ostariophysi</taxon>
        <taxon>Cypriniformes</taxon>
        <taxon>Danionidae</taxon>
        <taxon>Danioninae</taxon>
        <taxon>Danionella</taxon>
    </lineage>
</organism>
<keyword evidence="3" id="KW-0479">Metal-binding</keyword>
<dbReference type="GO" id="GO:0016567">
    <property type="term" value="P:protein ubiquitination"/>
    <property type="evidence" value="ECO:0007669"/>
    <property type="project" value="UniProtKB-UniPathway"/>
</dbReference>
<keyword evidence="6" id="KW-0833">Ubl conjugation pathway</keyword>
<dbReference type="PANTHER" id="PTHR25465:SF75">
    <property type="entry name" value="E3 UBIQUITIN_ISG15 LIGASE TRIM25-RELATED"/>
    <property type="match status" value="1"/>
</dbReference>
<dbReference type="GO" id="GO:0008270">
    <property type="term" value="F:zinc ion binding"/>
    <property type="evidence" value="ECO:0007669"/>
    <property type="project" value="UniProtKB-KW"/>
</dbReference>
<accession>A0A553MV38</accession>
<keyword evidence="2" id="KW-0808">Transferase</keyword>